<accession>A0ABR1HF09</accession>
<dbReference type="Proteomes" id="UP001498476">
    <property type="component" value="Unassembled WGS sequence"/>
</dbReference>
<dbReference type="InterPro" id="IPR002401">
    <property type="entry name" value="Cyt_P450_E_grp-I"/>
</dbReference>
<dbReference type="InterPro" id="IPR036396">
    <property type="entry name" value="Cyt_P450_sf"/>
</dbReference>
<evidence type="ECO:0000256" key="1">
    <source>
        <dbReference type="ARBA" id="ARBA00001971"/>
    </source>
</evidence>
<comment type="subcellular location">
    <subcellularLocation>
        <location evidence="2">Membrane</location>
        <topology evidence="2">Single-pass membrane protein</topology>
    </subcellularLocation>
</comment>
<protein>
    <submittedName>
        <fullName evidence="13">Uncharacterized protein</fullName>
    </submittedName>
</protein>
<evidence type="ECO:0000256" key="6">
    <source>
        <dbReference type="ARBA" id="ARBA00022723"/>
    </source>
</evidence>
<name>A0ABR1HF09_9HYPO</name>
<dbReference type="CDD" id="cd11063">
    <property type="entry name" value="CYP52"/>
    <property type="match status" value="1"/>
</dbReference>
<comment type="similarity">
    <text evidence="3 12">Belongs to the cytochrome P450 family.</text>
</comment>
<reference evidence="13 14" key="1">
    <citation type="journal article" date="2025" name="Microbiol. Resour. Announc.">
        <title>Draft genome sequences for Neonectria magnoliae and Neonectria punicea, canker pathogens of Liriodendron tulipifera and Acer saccharum in West Virginia.</title>
        <authorList>
            <person name="Petronek H.M."/>
            <person name="Kasson M.T."/>
            <person name="Metheny A.M."/>
            <person name="Stauder C.M."/>
            <person name="Lovett B."/>
            <person name="Lynch S.C."/>
            <person name="Garnas J.R."/>
            <person name="Kasson L.R."/>
            <person name="Stajich J.E."/>
        </authorList>
    </citation>
    <scope>NUCLEOTIDE SEQUENCE [LARGE SCALE GENOMIC DNA]</scope>
    <source>
        <strain evidence="13 14">NRRL 64653</strain>
    </source>
</reference>
<keyword evidence="8 12" id="KW-0560">Oxidoreductase</keyword>
<sequence length="516" mass="57535">MAIAQGILDGSSILRHVFIPLVILLVASKLRTWYTHRRRCSSNGCLPPPAYPHRDGILGLAHLRTLIQARREKRLPTAFSSIFTDTGADVHTVTYCTLGSTTYWTIDADNIKAVLSSQFGDWGLPQARIAAFAACWGGGIFGADGAEWEHSRAMLRPSFNRRQGQDTEMLEKHVQNLLARIPHGPTVDLAELFPLLTMDIATELLFGESAGCLDPAKSVQGMQFTSAFNYVMQKMSVQVSFPLLAKVPDRRLKSCVKCINDFTDAFVTRALCFRDNMSKAKVPGYKDDEGRRGKYVFLDELAKGDCSPRQLRAELLSVMVAGRDTTASLLSIIWWHLARRPDIVKKLRREIDPLESKPPTPNELKSMTYLRDVINEVLRLYPINPINSRVAIRDTTLPRGGGKDGLSPVFIAKGQRLIFSSSALHRRKDIYGQDAMQLRPERWETLRQSTWEYIPFGGGPRVCIGQQLAQTEAAYTTVRLLQEFGSIDPRSEGPFQEGFAMALSSGDGCRVSLSNS</sequence>
<dbReference type="PROSITE" id="PS00086">
    <property type="entry name" value="CYTOCHROME_P450"/>
    <property type="match status" value="1"/>
</dbReference>
<evidence type="ECO:0000256" key="10">
    <source>
        <dbReference type="ARBA" id="ARBA00023033"/>
    </source>
</evidence>
<keyword evidence="9 12" id="KW-0408">Iron</keyword>
<comment type="caution">
    <text evidence="13">The sequence shown here is derived from an EMBL/GenBank/DDBJ whole genome shotgun (WGS) entry which is preliminary data.</text>
</comment>
<dbReference type="Pfam" id="PF00067">
    <property type="entry name" value="p450"/>
    <property type="match status" value="1"/>
</dbReference>
<dbReference type="PRINTS" id="PR00385">
    <property type="entry name" value="P450"/>
</dbReference>
<dbReference type="PANTHER" id="PTHR24287">
    <property type="entry name" value="P450, PUTATIVE (EUROFUNG)-RELATED"/>
    <property type="match status" value="1"/>
</dbReference>
<keyword evidence="6 12" id="KW-0479">Metal-binding</keyword>
<comment type="cofactor">
    <cofactor evidence="1">
        <name>heme</name>
        <dbReference type="ChEBI" id="CHEBI:30413"/>
    </cofactor>
</comment>
<dbReference type="InterPro" id="IPR047146">
    <property type="entry name" value="Cyt_P450_E_CYP52_fungi"/>
</dbReference>
<keyword evidence="7" id="KW-1133">Transmembrane helix</keyword>
<evidence type="ECO:0000256" key="3">
    <source>
        <dbReference type="ARBA" id="ARBA00010617"/>
    </source>
</evidence>
<organism evidence="13 14">
    <name type="scientific">Neonectria punicea</name>
    <dbReference type="NCBI Taxonomy" id="979145"/>
    <lineage>
        <taxon>Eukaryota</taxon>
        <taxon>Fungi</taxon>
        <taxon>Dikarya</taxon>
        <taxon>Ascomycota</taxon>
        <taxon>Pezizomycotina</taxon>
        <taxon>Sordariomycetes</taxon>
        <taxon>Hypocreomycetidae</taxon>
        <taxon>Hypocreales</taxon>
        <taxon>Nectriaceae</taxon>
        <taxon>Neonectria</taxon>
    </lineage>
</organism>
<evidence type="ECO:0000256" key="4">
    <source>
        <dbReference type="ARBA" id="ARBA00022617"/>
    </source>
</evidence>
<dbReference type="EMBL" id="JAZAVJ010000035">
    <property type="protein sequence ID" value="KAK7419772.1"/>
    <property type="molecule type" value="Genomic_DNA"/>
</dbReference>
<evidence type="ECO:0000313" key="14">
    <source>
        <dbReference type="Proteomes" id="UP001498476"/>
    </source>
</evidence>
<evidence type="ECO:0000256" key="12">
    <source>
        <dbReference type="RuleBase" id="RU000461"/>
    </source>
</evidence>
<evidence type="ECO:0000256" key="5">
    <source>
        <dbReference type="ARBA" id="ARBA00022692"/>
    </source>
</evidence>
<keyword evidence="11" id="KW-0472">Membrane</keyword>
<evidence type="ECO:0000256" key="11">
    <source>
        <dbReference type="ARBA" id="ARBA00023136"/>
    </source>
</evidence>
<evidence type="ECO:0000256" key="8">
    <source>
        <dbReference type="ARBA" id="ARBA00023002"/>
    </source>
</evidence>
<dbReference type="Gene3D" id="1.10.630.10">
    <property type="entry name" value="Cytochrome P450"/>
    <property type="match status" value="1"/>
</dbReference>
<dbReference type="PRINTS" id="PR00463">
    <property type="entry name" value="EP450I"/>
</dbReference>
<dbReference type="SUPFAM" id="SSF48264">
    <property type="entry name" value="Cytochrome P450"/>
    <property type="match status" value="1"/>
</dbReference>
<proteinExistence type="inferred from homology"/>
<keyword evidence="5" id="KW-0812">Transmembrane</keyword>
<keyword evidence="4 12" id="KW-0349">Heme</keyword>
<gene>
    <name evidence="13" type="ORF">QQX98_003144</name>
</gene>
<keyword evidence="10 12" id="KW-0503">Monooxygenase</keyword>
<dbReference type="InterPro" id="IPR001128">
    <property type="entry name" value="Cyt_P450"/>
</dbReference>
<evidence type="ECO:0000256" key="2">
    <source>
        <dbReference type="ARBA" id="ARBA00004167"/>
    </source>
</evidence>
<dbReference type="PANTHER" id="PTHR24287:SF1">
    <property type="entry name" value="P450, PUTATIVE (EUROFUNG)-RELATED"/>
    <property type="match status" value="1"/>
</dbReference>
<evidence type="ECO:0000313" key="13">
    <source>
        <dbReference type="EMBL" id="KAK7419772.1"/>
    </source>
</evidence>
<evidence type="ECO:0000256" key="9">
    <source>
        <dbReference type="ARBA" id="ARBA00023004"/>
    </source>
</evidence>
<dbReference type="InterPro" id="IPR017972">
    <property type="entry name" value="Cyt_P450_CS"/>
</dbReference>
<keyword evidence="14" id="KW-1185">Reference proteome</keyword>
<evidence type="ECO:0000256" key="7">
    <source>
        <dbReference type="ARBA" id="ARBA00022989"/>
    </source>
</evidence>